<dbReference type="Proteomes" id="UP000596661">
    <property type="component" value="Chromosome 9"/>
</dbReference>
<evidence type="ECO:0000313" key="4">
    <source>
        <dbReference type="EnsemblPlants" id="cds.novel_model_6534_5bd9a17a"/>
    </source>
</evidence>
<dbReference type="InterPro" id="IPR045087">
    <property type="entry name" value="Cu-oxidase_fam"/>
</dbReference>
<dbReference type="GO" id="GO:0016491">
    <property type="term" value="F:oxidoreductase activity"/>
    <property type="evidence" value="ECO:0007669"/>
    <property type="project" value="TreeGrafter"/>
</dbReference>
<keyword evidence="2" id="KW-0732">Signal</keyword>
<protein>
    <recommendedName>
        <fullName evidence="3">Plastocyanin-like domain-containing protein</fullName>
    </recommendedName>
</protein>
<name>A0A803R905_CANSA</name>
<dbReference type="PANTHER" id="PTHR11709">
    <property type="entry name" value="MULTI-COPPER OXIDASE"/>
    <property type="match status" value="1"/>
</dbReference>
<keyword evidence="5" id="KW-1185">Reference proteome</keyword>
<dbReference type="InterPro" id="IPR008972">
    <property type="entry name" value="Cupredoxin"/>
</dbReference>
<dbReference type="EMBL" id="UZAU01000723">
    <property type="status" value="NOT_ANNOTATED_CDS"/>
    <property type="molecule type" value="Genomic_DNA"/>
</dbReference>
<dbReference type="Pfam" id="PF07732">
    <property type="entry name" value="Cu-oxidase_3"/>
    <property type="match status" value="1"/>
</dbReference>
<organism evidence="4 5">
    <name type="scientific">Cannabis sativa</name>
    <name type="common">Hemp</name>
    <name type="synonym">Marijuana</name>
    <dbReference type="NCBI Taxonomy" id="3483"/>
    <lineage>
        <taxon>Eukaryota</taxon>
        <taxon>Viridiplantae</taxon>
        <taxon>Streptophyta</taxon>
        <taxon>Embryophyta</taxon>
        <taxon>Tracheophyta</taxon>
        <taxon>Spermatophyta</taxon>
        <taxon>Magnoliopsida</taxon>
        <taxon>eudicotyledons</taxon>
        <taxon>Gunneridae</taxon>
        <taxon>Pentapetalae</taxon>
        <taxon>rosids</taxon>
        <taxon>fabids</taxon>
        <taxon>Rosales</taxon>
        <taxon>Cannabaceae</taxon>
        <taxon>Cannabis</taxon>
    </lineage>
</organism>
<sequence>MAKSISGVVVAWSLLATLLASSMASATIVHHSLYIKNLTVNYLCEEQVVIAANGSLPGPTIRVHEGDTLVIKVVNLSPHNISIHWYIYITIIN</sequence>
<dbReference type="OMA" id="CESRVIT"/>
<reference evidence="4" key="2">
    <citation type="submission" date="2021-03" db="UniProtKB">
        <authorList>
            <consortium name="EnsemblPlants"/>
        </authorList>
    </citation>
    <scope>IDENTIFICATION</scope>
</reference>
<evidence type="ECO:0000313" key="5">
    <source>
        <dbReference type="Proteomes" id="UP000596661"/>
    </source>
</evidence>
<evidence type="ECO:0000256" key="1">
    <source>
        <dbReference type="ARBA" id="ARBA00010609"/>
    </source>
</evidence>
<comment type="similarity">
    <text evidence="1">Belongs to the multicopper oxidase family.</text>
</comment>
<dbReference type="Gramene" id="novel_model_6534_5bd9a17a">
    <property type="protein sequence ID" value="cds.novel_model_6534_5bd9a17a"/>
    <property type="gene ID" value="novel_gene_3430_5bd9a17a"/>
</dbReference>
<dbReference type="EnsemblPlants" id="novel_model_6534_5bd9a17a">
    <property type="protein sequence ID" value="cds.novel_model_6534_5bd9a17a"/>
    <property type="gene ID" value="novel_gene_3430_5bd9a17a"/>
</dbReference>
<dbReference type="GO" id="GO:0005507">
    <property type="term" value="F:copper ion binding"/>
    <property type="evidence" value="ECO:0007669"/>
    <property type="project" value="InterPro"/>
</dbReference>
<proteinExistence type="inferred from homology"/>
<accession>A0A803R905</accession>
<feature type="chain" id="PRO_5030798967" description="Plastocyanin-like domain-containing protein" evidence="2">
    <location>
        <begin position="27"/>
        <end position="93"/>
    </location>
</feature>
<feature type="signal peptide" evidence="2">
    <location>
        <begin position="1"/>
        <end position="26"/>
    </location>
</feature>
<dbReference type="SUPFAM" id="SSF49503">
    <property type="entry name" value="Cupredoxins"/>
    <property type="match status" value="1"/>
</dbReference>
<reference evidence="4" key="1">
    <citation type="submission" date="2018-11" db="EMBL/GenBank/DDBJ databases">
        <authorList>
            <person name="Grassa J C."/>
        </authorList>
    </citation>
    <scope>NUCLEOTIDE SEQUENCE [LARGE SCALE GENOMIC DNA]</scope>
</reference>
<dbReference type="InterPro" id="IPR011707">
    <property type="entry name" value="Cu-oxidase-like_N"/>
</dbReference>
<dbReference type="AlphaFoldDB" id="A0A803R905"/>
<feature type="domain" description="Plastocyanin-like" evidence="3">
    <location>
        <begin position="36"/>
        <end position="85"/>
    </location>
</feature>
<dbReference type="PANTHER" id="PTHR11709:SF9">
    <property type="entry name" value="LACCASE-7"/>
    <property type="match status" value="1"/>
</dbReference>
<dbReference type="Gene3D" id="2.60.40.420">
    <property type="entry name" value="Cupredoxins - blue copper proteins"/>
    <property type="match status" value="1"/>
</dbReference>
<evidence type="ECO:0000256" key="2">
    <source>
        <dbReference type="SAM" id="SignalP"/>
    </source>
</evidence>
<evidence type="ECO:0000259" key="3">
    <source>
        <dbReference type="Pfam" id="PF07732"/>
    </source>
</evidence>